<accession>A0A2G8LE96</accession>
<dbReference type="STRING" id="307972.A0A2G8LE96"/>
<keyword evidence="4" id="KW-0255">Endonuclease</keyword>
<evidence type="ECO:0000256" key="4">
    <source>
        <dbReference type="ARBA" id="ARBA00022759"/>
    </source>
</evidence>
<evidence type="ECO:0000256" key="2">
    <source>
        <dbReference type="ARBA" id="ARBA00022695"/>
    </source>
</evidence>
<evidence type="ECO:0000256" key="6">
    <source>
        <dbReference type="ARBA" id="ARBA00022918"/>
    </source>
</evidence>
<evidence type="ECO:0000256" key="1">
    <source>
        <dbReference type="ARBA" id="ARBA00022679"/>
    </source>
</evidence>
<evidence type="ECO:0000256" key="5">
    <source>
        <dbReference type="ARBA" id="ARBA00022801"/>
    </source>
</evidence>
<dbReference type="InterPro" id="IPR041588">
    <property type="entry name" value="Integrase_H2C2"/>
</dbReference>
<dbReference type="GO" id="GO:0004519">
    <property type="term" value="F:endonuclease activity"/>
    <property type="evidence" value="ECO:0007669"/>
    <property type="project" value="UniProtKB-KW"/>
</dbReference>
<dbReference type="PANTHER" id="PTHR37984:SF10">
    <property type="entry name" value="RIBONUCLEASE H"/>
    <property type="match status" value="1"/>
</dbReference>
<sequence length="250" mass="28494">MPNGEERPIAFASRTLSSSEKNYAQIEREALSLIFGVRKFHKFLYGRMFTLVTDHKPLTTILNPKSPIPTLAAARMQRWALILSAYTYNVEYRPSADHGNADALSRLPCNHKGHDMSHEETIYHFSQVNDLPITSTDICEATRKDPVLSRVYDYVAVGWPSHVEAEELKPYFCRRNELSIDDGCLLWGLRVIIPPVWRQQLLESLHEQHLGMCSMKGMARSYLWWPSLDGAIEGVVRSCKICMSISKGPQ</sequence>
<evidence type="ECO:0000256" key="3">
    <source>
        <dbReference type="ARBA" id="ARBA00022722"/>
    </source>
</evidence>
<dbReference type="SUPFAM" id="SSF56672">
    <property type="entry name" value="DNA/RNA polymerases"/>
    <property type="match status" value="1"/>
</dbReference>
<dbReference type="Proteomes" id="UP000230750">
    <property type="component" value="Unassembled WGS sequence"/>
</dbReference>
<keyword evidence="10" id="KW-1185">Reference proteome</keyword>
<dbReference type="PANTHER" id="PTHR37984">
    <property type="entry name" value="PROTEIN CBG26694"/>
    <property type="match status" value="1"/>
</dbReference>
<dbReference type="Gene3D" id="1.10.340.70">
    <property type="match status" value="1"/>
</dbReference>
<dbReference type="InterPro" id="IPR041373">
    <property type="entry name" value="RT_RNaseH"/>
</dbReference>
<dbReference type="CDD" id="cd09274">
    <property type="entry name" value="RNase_HI_RT_Ty3"/>
    <property type="match status" value="1"/>
</dbReference>
<keyword evidence="6" id="KW-0695">RNA-directed DNA polymerase</keyword>
<dbReference type="EMBL" id="MRZV01000108">
    <property type="protein sequence ID" value="PIK58571.1"/>
    <property type="molecule type" value="Genomic_DNA"/>
</dbReference>
<organism evidence="9 10">
    <name type="scientific">Stichopus japonicus</name>
    <name type="common">Sea cucumber</name>
    <dbReference type="NCBI Taxonomy" id="307972"/>
    <lineage>
        <taxon>Eukaryota</taxon>
        <taxon>Metazoa</taxon>
        <taxon>Echinodermata</taxon>
        <taxon>Eleutherozoa</taxon>
        <taxon>Echinozoa</taxon>
        <taxon>Holothuroidea</taxon>
        <taxon>Aspidochirotacea</taxon>
        <taxon>Aspidochirotida</taxon>
        <taxon>Stichopodidae</taxon>
        <taxon>Apostichopus</taxon>
    </lineage>
</organism>
<reference evidence="9 10" key="1">
    <citation type="journal article" date="2017" name="PLoS Biol.">
        <title>The sea cucumber genome provides insights into morphological evolution and visceral regeneration.</title>
        <authorList>
            <person name="Zhang X."/>
            <person name="Sun L."/>
            <person name="Yuan J."/>
            <person name="Sun Y."/>
            <person name="Gao Y."/>
            <person name="Zhang L."/>
            <person name="Li S."/>
            <person name="Dai H."/>
            <person name="Hamel J.F."/>
            <person name="Liu C."/>
            <person name="Yu Y."/>
            <person name="Liu S."/>
            <person name="Lin W."/>
            <person name="Guo K."/>
            <person name="Jin S."/>
            <person name="Xu P."/>
            <person name="Storey K.B."/>
            <person name="Huan P."/>
            <person name="Zhang T."/>
            <person name="Zhou Y."/>
            <person name="Zhang J."/>
            <person name="Lin C."/>
            <person name="Li X."/>
            <person name="Xing L."/>
            <person name="Huo D."/>
            <person name="Sun M."/>
            <person name="Wang L."/>
            <person name="Mercier A."/>
            <person name="Li F."/>
            <person name="Yang H."/>
            <person name="Xiang J."/>
        </authorList>
    </citation>
    <scope>NUCLEOTIDE SEQUENCE [LARGE SCALE GENOMIC DNA]</scope>
    <source>
        <strain evidence="9">Shaxun</strain>
        <tissue evidence="9">Muscle</tissue>
    </source>
</reference>
<gene>
    <name evidence="9" type="ORF">BSL78_04477</name>
</gene>
<keyword evidence="1" id="KW-0808">Transferase</keyword>
<dbReference type="InterPro" id="IPR043502">
    <property type="entry name" value="DNA/RNA_pol_sf"/>
</dbReference>
<dbReference type="GO" id="GO:0016787">
    <property type="term" value="F:hydrolase activity"/>
    <property type="evidence" value="ECO:0007669"/>
    <property type="project" value="UniProtKB-KW"/>
</dbReference>
<evidence type="ECO:0000259" key="7">
    <source>
        <dbReference type="Pfam" id="PF17917"/>
    </source>
</evidence>
<comment type="caution">
    <text evidence="9">The sequence shown here is derived from an EMBL/GenBank/DDBJ whole genome shotgun (WGS) entry which is preliminary data.</text>
</comment>
<feature type="domain" description="Reverse transcriptase RNase H-like" evidence="7">
    <location>
        <begin position="3"/>
        <end position="86"/>
    </location>
</feature>
<dbReference type="AlphaFoldDB" id="A0A2G8LE96"/>
<evidence type="ECO:0000313" key="10">
    <source>
        <dbReference type="Proteomes" id="UP000230750"/>
    </source>
</evidence>
<protein>
    <recommendedName>
        <fullName evidence="11">Reverse transcriptase RNase H-like domain-containing protein</fullName>
    </recommendedName>
</protein>
<name>A0A2G8LE96_STIJA</name>
<keyword evidence="5" id="KW-0378">Hydrolase</keyword>
<dbReference type="Pfam" id="PF17921">
    <property type="entry name" value="Integrase_H2C2"/>
    <property type="match status" value="1"/>
</dbReference>
<proteinExistence type="predicted"/>
<dbReference type="InterPro" id="IPR050951">
    <property type="entry name" value="Retrovirus_Pol_polyprotein"/>
</dbReference>
<dbReference type="OrthoDB" id="5989411at2759"/>
<evidence type="ECO:0008006" key="11">
    <source>
        <dbReference type="Google" id="ProtNLM"/>
    </source>
</evidence>
<evidence type="ECO:0000259" key="8">
    <source>
        <dbReference type="Pfam" id="PF17921"/>
    </source>
</evidence>
<dbReference type="FunFam" id="1.10.340.70:FF:000003">
    <property type="entry name" value="Protein CBG25708"/>
    <property type="match status" value="1"/>
</dbReference>
<keyword evidence="3" id="KW-0540">Nuclease</keyword>
<evidence type="ECO:0000313" key="9">
    <source>
        <dbReference type="EMBL" id="PIK58571.1"/>
    </source>
</evidence>
<dbReference type="GO" id="GO:0003964">
    <property type="term" value="F:RNA-directed DNA polymerase activity"/>
    <property type="evidence" value="ECO:0007669"/>
    <property type="project" value="UniProtKB-KW"/>
</dbReference>
<dbReference type="Pfam" id="PF17917">
    <property type="entry name" value="RT_RNaseH"/>
    <property type="match status" value="1"/>
</dbReference>
<feature type="domain" description="Integrase zinc-binding" evidence="8">
    <location>
        <begin position="193"/>
        <end position="243"/>
    </location>
</feature>
<keyword evidence="2" id="KW-0548">Nucleotidyltransferase</keyword>